<comment type="caution">
    <text evidence="1">The sequence shown here is derived from an EMBL/GenBank/DDBJ whole genome shotgun (WGS) entry which is preliminary data.</text>
</comment>
<organism evidence="1 2">
    <name type="scientific">Nitrolancea hollandica Lb</name>
    <dbReference type="NCBI Taxonomy" id="1129897"/>
    <lineage>
        <taxon>Bacteria</taxon>
        <taxon>Pseudomonadati</taxon>
        <taxon>Thermomicrobiota</taxon>
        <taxon>Thermomicrobia</taxon>
        <taxon>Sphaerobacterales</taxon>
        <taxon>Sphaerobacterineae</taxon>
        <taxon>Sphaerobacteraceae</taxon>
        <taxon>Nitrolancea</taxon>
    </lineage>
</organism>
<reference evidence="1 2" key="1">
    <citation type="journal article" date="2012" name="ISME J.">
        <title>Nitrification expanded: discovery, physiology and genomics of a nitrite-oxidizing bacterium from the phylum Chloroflexi.</title>
        <authorList>
            <person name="Sorokin D.Y."/>
            <person name="Lucker S."/>
            <person name="Vejmelkova D."/>
            <person name="Kostrikina N.A."/>
            <person name="Kleerebezem R."/>
            <person name="Rijpstra W.I."/>
            <person name="Damste J.S."/>
            <person name="Le Paslier D."/>
            <person name="Muyzer G."/>
            <person name="Wagner M."/>
            <person name="van Loosdrecht M.C."/>
            <person name="Daims H."/>
        </authorList>
    </citation>
    <scope>NUCLEOTIDE SEQUENCE [LARGE SCALE GENOMIC DNA]</scope>
    <source>
        <strain evidence="2">none</strain>
    </source>
</reference>
<keyword evidence="2" id="KW-1185">Reference proteome</keyword>
<dbReference type="Proteomes" id="UP000004221">
    <property type="component" value="Unassembled WGS sequence"/>
</dbReference>
<sequence length="55" mass="5721">MSLPSSRIGRALRPAGVVLVEQLGESKSALQERGIGDAKASPFFDRQAIPAGRAG</sequence>
<evidence type="ECO:0000313" key="2">
    <source>
        <dbReference type="Proteomes" id="UP000004221"/>
    </source>
</evidence>
<proteinExistence type="predicted"/>
<accession>I4EM46</accession>
<protein>
    <submittedName>
        <fullName evidence="1">Uncharacterized protein</fullName>
    </submittedName>
</protein>
<dbReference type="EMBL" id="CAGS01000515">
    <property type="protein sequence ID" value="CCF85759.1"/>
    <property type="molecule type" value="Genomic_DNA"/>
</dbReference>
<dbReference type="AlphaFoldDB" id="I4EM46"/>
<name>I4EM46_9BACT</name>
<evidence type="ECO:0000313" key="1">
    <source>
        <dbReference type="EMBL" id="CCF85759.1"/>
    </source>
</evidence>
<gene>
    <name evidence="1" type="ORF">NITHO_5620002</name>
</gene>